<feature type="domain" description="Uracil-DNA glycosylase-like" evidence="1">
    <location>
        <begin position="7"/>
        <end position="155"/>
    </location>
</feature>
<dbReference type="EC" id="3.2.2.15" evidence="2"/>
<reference evidence="3" key="1">
    <citation type="journal article" date="2019" name="Int. J. Syst. Evol. Microbiol.">
        <title>The Global Catalogue of Microorganisms (GCM) 10K type strain sequencing project: providing services to taxonomists for standard genome sequencing and annotation.</title>
        <authorList>
            <consortium name="The Broad Institute Genomics Platform"/>
            <consortium name="The Broad Institute Genome Sequencing Center for Infectious Disease"/>
            <person name="Wu L."/>
            <person name="Ma J."/>
        </authorList>
    </citation>
    <scope>NUCLEOTIDE SEQUENCE [LARGE SCALE GENOMIC DNA]</scope>
    <source>
        <strain evidence="3">CCUG 50349</strain>
    </source>
</reference>
<dbReference type="SMART" id="SM00987">
    <property type="entry name" value="UreE_C"/>
    <property type="match status" value="1"/>
</dbReference>
<dbReference type="InterPro" id="IPR026353">
    <property type="entry name" value="Hypoxan-DNA_Glyclase"/>
</dbReference>
<gene>
    <name evidence="2" type="ORF">ACFO3U_07745</name>
</gene>
<evidence type="ECO:0000259" key="1">
    <source>
        <dbReference type="SMART" id="SM00986"/>
    </source>
</evidence>
<dbReference type="NCBIfam" id="TIGR04274">
    <property type="entry name" value="hypoxanDNAglyco"/>
    <property type="match status" value="1"/>
</dbReference>
<dbReference type="SMART" id="SM00986">
    <property type="entry name" value="UDG"/>
    <property type="match status" value="1"/>
</dbReference>
<dbReference type="Proteomes" id="UP001595885">
    <property type="component" value="Unassembled WGS sequence"/>
</dbReference>
<proteinExistence type="predicted"/>
<dbReference type="GO" id="GO:0033958">
    <property type="term" value="F:DNA-deoxyinosine glycosylase activity"/>
    <property type="evidence" value="ECO:0007669"/>
    <property type="project" value="UniProtKB-EC"/>
</dbReference>
<sequence>MKIYSFLPISNKNSKVLILGTMPGIASLELNQYYGHPRNAFWKLLFSILDEPFSLDYEVRKQIAIKNNIAIWDVLQACVREGSLDSNIKHEIPNDFELFFKEHPNIELIVFNGQKAAQFFKKYVNLADGYKQVTVPSTSPANAGISWEQKLKEWKVVSCKL</sequence>
<dbReference type="EMBL" id="JBHSGW010000021">
    <property type="protein sequence ID" value="MFC4739884.1"/>
    <property type="molecule type" value="Genomic_DNA"/>
</dbReference>
<dbReference type="Gene3D" id="3.40.470.10">
    <property type="entry name" value="Uracil-DNA glycosylase-like domain"/>
    <property type="match status" value="1"/>
</dbReference>
<keyword evidence="2" id="KW-0378">Hydrolase</keyword>
<name>A0ABV9P6L5_9FLAO</name>
<dbReference type="SUPFAM" id="SSF52141">
    <property type="entry name" value="Uracil-DNA glycosylase-like"/>
    <property type="match status" value="1"/>
</dbReference>
<dbReference type="InterPro" id="IPR036895">
    <property type="entry name" value="Uracil-DNA_glycosylase-like_sf"/>
</dbReference>
<accession>A0ABV9P6L5</accession>
<dbReference type="Pfam" id="PF03167">
    <property type="entry name" value="UDG"/>
    <property type="match status" value="1"/>
</dbReference>
<evidence type="ECO:0000313" key="3">
    <source>
        <dbReference type="Proteomes" id="UP001595885"/>
    </source>
</evidence>
<organism evidence="2 3">
    <name type="scientific">Flavobacterium ponti</name>
    <dbReference type="NCBI Taxonomy" id="665133"/>
    <lineage>
        <taxon>Bacteria</taxon>
        <taxon>Pseudomonadati</taxon>
        <taxon>Bacteroidota</taxon>
        <taxon>Flavobacteriia</taxon>
        <taxon>Flavobacteriales</taxon>
        <taxon>Flavobacteriaceae</taxon>
        <taxon>Flavobacterium</taxon>
    </lineage>
</organism>
<dbReference type="InterPro" id="IPR005122">
    <property type="entry name" value="Uracil-DNA_glycosylase-like"/>
</dbReference>
<keyword evidence="3" id="KW-1185">Reference proteome</keyword>
<keyword evidence="2" id="KW-0326">Glycosidase</keyword>
<evidence type="ECO:0000313" key="2">
    <source>
        <dbReference type="EMBL" id="MFC4739884.1"/>
    </source>
</evidence>
<protein>
    <submittedName>
        <fullName evidence="2">DNA-deoxyinosine glycosylase</fullName>
        <ecNumber evidence="2">3.2.2.15</ecNumber>
    </submittedName>
</protein>
<comment type="caution">
    <text evidence="2">The sequence shown here is derived from an EMBL/GenBank/DDBJ whole genome shotgun (WGS) entry which is preliminary data.</text>
</comment>
<dbReference type="RefSeq" id="WP_379740167.1">
    <property type="nucleotide sequence ID" value="NZ_JBHSGW010000021.1"/>
</dbReference>
<dbReference type="CDD" id="cd10032">
    <property type="entry name" value="UDG-F6_HDG"/>
    <property type="match status" value="1"/>
</dbReference>